<evidence type="ECO:0000256" key="1">
    <source>
        <dbReference type="ARBA" id="ARBA00009227"/>
    </source>
</evidence>
<dbReference type="GO" id="GO:0033389">
    <property type="term" value="P:putrescine biosynthetic process from arginine, via agmatine"/>
    <property type="evidence" value="ECO:0007669"/>
    <property type="project" value="TreeGrafter"/>
</dbReference>
<reference evidence="6" key="1">
    <citation type="submission" date="2020-10" db="EMBL/GenBank/DDBJ databases">
        <authorList>
            <person name="Gilroy R."/>
        </authorList>
    </citation>
    <scope>NUCLEOTIDE SEQUENCE</scope>
    <source>
        <strain evidence="6">CHK154-7741</strain>
    </source>
</reference>
<feature type="binding site" evidence="4">
    <location>
        <position position="214"/>
    </location>
    <ligand>
        <name>Mn(2+)</name>
        <dbReference type="ChEBI" id="CHEBI:29035"/>
        <label>1</label>
    </ligand>
</feature>
<dbReference type="EMBL" id="DVOD01000046">
    <property type="protein sequence ID" value="HIU92713.1"/>
    <property type="molecule type" value="Genomic_DNA"/>
</dbReference>
<feature type="binding site" evidence="4">
    <location>
        <position position="115"/>
    </location>
    <ligand>
        <name>Mn(2+)</name>
        <dbReference type="ChEBI" id="CHEBI:29035"/>
        <label>1</label>
    </ligand>
</feature>
<dbReference type="AlphaFoldDB" id="A0A9D1N040"/>
<proteinExistence type="inferred from homology"/>
<protein>
    <submittedName>
        <fullName evidence="6">Agmatinase</fullName>
        <ecNumber evidence="6">3.5.3.11</ecNumber>
    </submittedName>
</protein>
<sequence>MPASETLGPFLSRNWIGSVDSYDNADIVMIGLPFDGTCSYRPGSRFAPERLRIASWGLEDYSPVYDKHLDDVNFYDAGELEFPLGNTEKTLDVIEKNARIVFQDGKKYLGIGGEHLVTYPALKACYQKYPDLAVIHFDAHTDLREDYLGEKLSHASVMRRIGETIGFENIKQIGIRSGLQEEFDLMKKYNTLVKNSADLEQIKHKKIFLTIDVDVLDPAFMPGTGTPEPDGLMYRELAEWIKYLKDFDIVGADIVELAPDYDKSEVSTAVVTKIVRDVLMIL</sequence>
<dbReference type="InterPro" id="IPR020855">
    <property type="entry name" value="Ureohydrolase_Mn_BS"/>
</dbReference>
<dbReference type="CDD" id="cd11593">
    <property type="entry name" value="Agmatinase-like_2"/>
    <property type="match status" value="1"/>
</dbReference>
<keyword evidence="4" id="KW-0464">Manganese</keyword>
<comment type="similarity">
    <text evidence="1">Belongs to the arginase family. Agmatinase subfamily.</text>
</comment>
<evidence type="ECO:0000256" key="2">
    <source>
        <dbReference type="ARBA" id="ARBA00022723"/>
    </source>
</evidence>
<dbReference type="InterPro" id="IPR006035">
    <property type="entry name" value="Ureohydrolase"/>
</dbReference>
<keyword evidence="3 5" id="KW-0378">Hydrolase</keyword>
<reference evidence="6" key="2">
    <citation type="journal article" date="2021" name="PeerJ">
        <title>Extensive microbial diversity within the chicken gut microbiome revealed by metagenomics and culture.</title>
        <authorList>
            <person name="Gilroy R."/>
            <person name="Ravi A."/>
            <person name="Getino M."/>
            <person name="Pursley I."/>
            <person name="Horton D.L."/>
            <person name="Alikhan N.F."/>
            <person name="Baker D."/>
            <person name="Gharbi K."/>
            <person name="Hall N."/>
            <person name="Watson M."/>
            <person name="Adriaenssens E.M."/>
            <person name="Foster-Nyarko E."/>
            <person name="Jarju S."/>
            <person name="Secka A."/>
            <person name="Antonio M."/>
            <person name="Oren A."/>
            <person name="Chaudhuri R.R."/>
            <person name="La Ragione R."/>
            <person name="Hildebrand F."/>
            <person name="Pallen M.J."/>
        </authorList>
    </citation>
    <scope>NUCLEOTIDE SEQUENCE</scope>
    <source>
        <strain evidence="6">CHK154-7741</strain>
    </source>
</reference>
<dbReference type="Proteomes" id="UP000886748">
    <property type="component" value="Unassembled WGS sequence"/>
</dbReference>
<dbReference type="EC" id="3.5.3.11" evidence="6"/>
<evidence type="ECO:0000256" key="3">
    <source>
        <dbReference type="ARBA" id="ARBA00022801"/>
    </source>
</evidence>
<gene>
    <name evidence="6" type="primary">speB</name>
    <name evidence="6" type="ORF">IAD26_06210</name>
</gene>
<keyword evidence="2 4" id="KW-0479">Metal-binding</keyword>
<dbReference type="InterPro" id="IPR005925">
    <property type="entry name" value="Agmatinase-rel"/>
</dbReference>
<feature type="binding site" evidence="4">
    <location>
        <position position="212"/>
    </location>
    <ligand>
        <name>Mn(2+)</name>
        <dbReference type="ChEBI" id="CHEBI:29035"/>
        <label>1</label>
    </ligand>
</feature>
<dbReference type="PIRSF" id="PIRSF036979">
    <property type="entry name" value="Arginase"/>
    <property type="match status" value="1"/>
</dbReference>
<evidence type="ECO:0000313" key="7">
    <source>
        <dbReference type="Proteomes" id="UP000886748"/>
    </source>
</evidence>
<dbReference type="GO" id="GO:0008783">
    <property type="term" value="F:agmatinase activity"/>
    <property type="evidence" value="ECO:0007669"/>
    <property type="project" value="UniProtKB-EC"/>
</dbReference>
<evidence type="ECO:0000256" key="5">
    <source>
        <dbReference type="RuleBase" id="RU003684"/>
    </source>
</evidence>
<comment type="cofactor">
    <cofactor evidence="4">
        <name>Mn(2+)</name>
        <dbReference type="ChEBI" id="CHEBI:29035"/>
    </cofactor>
    <text evidence="4">Binds 2 manganese ions per subunit.</text>
</comment>
<feature type="binding site" evidence="4">
    <location>
        <position position="138"/>
    </location>
    <ligand>
        <name>Mn(2+)</name>
        <dbReference type="ChEBI" id="CHEBI:29035"/>
        <label>1</label>
    </ligand>
</feature>
<dbReference type="SUPFAM" id="SSF52768">
    <property type="entry name" value="Arginase/deacetylase"/>
    <property type="match status" value="1"/>
</dbReference>
<dbReference type="PANTHER" id="PTHR11358:SF26">
    <property type="entry name" value="GUANIDINO ACID HYDROLASE, MITOCHONDRIAL"/>
    <property type="match status" value="1"/>
</dbReference>
<dbReference type="InterPro" id="IPR023696">
    <property type="entry name" value="Ureohydrolase_dom_sf"/>
</dbReference>
<dbReference type="GO" id="GO:0046872">
    <property type="term" value="F:metal ion binding"/>
    <property type="evidence" value="ECO:0007669"/>
    <property type="project" value="UniProtKB-KW"/>
</dbReference>
<feature type="binding site" evidence="4">
    <location>
        <position position="140"/>
    </location>
    <ligand>
        <name>Mn(2+)</name>
        <dbReference type="ChEBI" id="CHEBI:29035"/>
        <label>1</label>
    </ligand>
</feature>
<accession>A0A9D1N040</accession>
<dbReference type="PROSITE" id="PS51409">
    <property type="entry name" value="ARGINASE_2"/>
    <property type="match status" value="1"/>
</dbReference>
<evidence type="ECO:0000313" key="6">
    <source>
        <dbReference type="EMBL" id="HIU92713.1"/>
    </source>
</evidence>
<name>A0A9D1N040_9CLOT</name>
<dbReference type="NCBIfam" id="TIGR01230">
    <property type="entry name" value="agmatinase"/>
    <property type="match status" value="1"/>
</dbReference>
<evidence type="ECO:0000256" key="4">
    <source>
        <dbReference type="PIRSR" id="PIRSR036979-1"/>
    </source>
</evidence>
<dbReference type="Gene3D" id="3.40.800.10">
    <property type="entry name" value="Ureohydrolase domain"/>
    <property type="match status" value="1"/>
</dbReference>
<dbReference type="PANTHER" id="PTHR11358">
    <property type="entry name" value="ARGINASE/AGMATINASE"/>
    <property type="match status" value="1"/>
</dbReference>
<comment type="caution">
    <text evidence="6">The sequence shown here is derived from an EMBL/GenBank/DDBJ whole genome shotgun (WGS) entry which is preliminary data.</text>
</comment>
<feature type="binding site" evidence="4">
    <location>
        <position position="142"/>
    </location>
    <ligand>
        <name>Mn(2+)</name>
        <dbReference type="ChEBI" id="CHEBI:29035"/>
        <label>1</label>
    </ligand>
</feature>
<organism evidence="6 7">
    <name type="scientific">Candidatus Limenecus avicola</name>
    <dbReference type="NCBI Taxonomy" id="2840847"/>
    <lineage>
        <taxon>Bacteria</taxon>
        <taxon>Bacillati</taxon>
        <taxon>Bacillota</taxon>
        <taxon>Clostridia</taxon>
        <taxon>Eubacteriales</taxon>
        <taxon>Clostridiaceae</taxon>
        <taxon>Clostridiaceae incertae sedis</taxon>
        <taxon>Candidatus Limenecus</taxon>
    </lineage>
</organism>
<dbReference type="Pfam" id="PF00491">
    <property type="entry name" value="Arginase"/>
    <property type="match status" value="1"/>
</dbReference>
<dbReference type="PROSITE" id="PS01053">
    <property type="entry name" value="ARGINASE_1"/>
    <property type="match status" value="1"/>
</dbReference>